<feature type="region of interest" description="Disordered" evidence="1">
    <location>
        <begin position="28"/>
        <end position="51"/>
    </location>
</feature>
<evidence type="ECO:0000313" key="2">
    <source>
        <dbReference type="EMBL" id="BAJ88690.1"/>
    </source>
</evidence>
<feature type="compositionally biased region" description="Basic and acidic residues" evidence="1">
    <location>
        <begin position="40"/>
        <end position="51"/>
    </location>
</feature>
<sequence>MGSTEAILSAQLASQLFNINKFIASPVPQMQKQSDGSGRQAEKKELNNKSDVKIVGKQRQQQLKPRFALELDGLNCFETLVPL</sequence>
<feature type="compositionally biased region" description="Polar residues" evidence="1">
    <location>
        <begin position="28"/>
        <end position="37"/>
    </location>
</feature>
<organism evidence="2">
    <name type="scientific">Hordeum vulgare subsp. vulgare</name>
    <name type="common">Domesticated barley</name>
    <dbReference type="NCBI Taxonomy" id="112509"/>
    <lineage>
        <taxon>Eukaryota</taxon>
        <taxon>Viridiplantae</taxon>
        <taxon>Streptophyta</taxon>
        <taxon>Embryophyta</taxon>
        <taxon>Tracheophyta</taxon>
        <taxon>Spermatophyta</taxon>
        <taxon>Magnoliopsida</taxon>
        <taxon>Liliopsida</taxon>
        <taxon>Poales</taxon>
        <taxon>Poaceae</taxon>
        <taxon>BOP clade</taxon>
        <taxon>Pooideae</taxon>
        <taxon>Triticodae</taxon>
        <taxon>Triticeae</taxon>
        <taxon>Hordeinae</taxon>
        <taxon>Hordeum</taxon>
    </lineage>
</organism>
<protein>
    <submittedName>
        <fullName evidence="2">Predicted protein</fullName>
    </submittedName>
</protein>
<dbReference type="PANTHER" id="PTHR33641">
    <property type="entry name" value="OS06G0133500 PROTEIN"/>
    <property type="match status" value="1"/>
</dbReference>
<name>F2D0R9_HORVV</name>
<reference evidence="2" key="1">
    <citation type="journal article" date="2011" name="Plant Physiol.">
        <title>Comprehensive sequence analysis of 24,783 barley full-length cDNAs derived from 12 clone libraries.</title>
        <authorList>
            <person name="Matsumoto T."/>
            <person name="Tanaka T."/>
            <person name="Sakai H."/>
            <person name="Amano N."/>
            <person name="Kanamori H."/>
            <person name="Kurita K."/>
            <person name="Kikuta A."/>
            <person name="Kamiya K."/>
            <person name="Yamamoto M."/>
            <person name="Ikawa H."/>
            <person name="Fujii N."/>
            <person name="Hori K."/>
            <person name="Itoh T."/>
            <person name="Sato K."/>
        </authorList>
    </citation>
    <scope>NUCLEOTIDE SEQUENCE</scope>
</reference>
<evidence type="ECO:0000256" key="1">
    <source>
        <dbReference type="SAM" id="MobiDB-lite"/>
    </source>
</evidence>
<dbReference type="EMBL" id="AK358956">
    <property type="protein sequence ID" value="BAJ90167.1"/>
    <property type="molecule type" value="mRNA"/>
</dbReference>
<dbReference type="AlphaFoldDB" id="F2D0R9"/>
<dbReference type="EMBL" id="AK357476">
    <property type="protein sequence ID" value="BAJ88690.1"/>
    <property type="molecule type" value="mRNA"/>
</dbReference>
<proteinExistence type="evidence at transcript level"/>
<accession>F2D0R9</accession>
<dbReference type="PANTHER" id="PTHR33641:SF18">
    <property type="entry name" value="OS04G0119000 PROTEIN"/>
    <property type="match status" value="1"/>
</dbReference>